<evidence type="ECO:0000313" key="1">
    <source>
        <dbReference type="EMBL" id="CAG6780468.1"/>
    </source>
</evidence>
<protein>
    <submittedName>
        <fullName evidence="1">Uncharacterized protein</fullName>
    </submittedName>
</protein>
<organism evidence="1">
    <name type="scientific">Cacopsylla melanoneura</name>
    <dbReference type="NCBI Taxonomy" id="428564"/>
    <lineage>
        <taxon>Eukaryota</taxon>
        <taxon>Metazoa</taxon>
        <taxon>Ecdysozoa</taxon>
        <taxon>Arthropoda</taxon>
        <taxon>Hexapoda</taxon>
        <taxon>Insecta</taxon>
        <taxon>Pterygota</taxon>
        <taxon>Neoptera</taxon>
        <taxon>Paraneoptera</taxon>
        <taxon>Hemiptera</taxon>
        <taxon>Sternorrhyncha</taxon>
        <taxon>Psylloidea</taxon>
        <taxon>Psyllidae</taxon>
        <taxon>Psyllinae</taxon>
        <taxon>Cacopsylla</taxon>
    </lineage>
</organism>
<dbReference type="AlphaFoldDB" id="A0A8D9B8A4"/>
<dbReference type="EMBL" id="HBUF01618591">
    <property type="protein sequence ID" value="CAG6780468.1"/>
    <property type="molecule type" value="Transcribed_RNA"/>
</dbReference>
<proteinExistence type="predicted"/>
<sequence length="104" mass="12426">MVLQMQDHFCKLEMMIWVFQPLMNTHDIDEKSRHKDLTNILQLSVFLKSQPIFPESGKRPRNGPEIMRLKIIIKRNPQCRDVKSDHFQDVFSTLLENWLGFLEN</sequence>
<name>A0A8D9B8A4_9HEMI</name>
<accession>A0A8D9B8A4</accession>
<reference evidence="1" key="1">
    <citation type="submission" date="2021-05" db="EMBL/GenBank/DDBJ databases">
        <authorList>
            <person name="Alioto T."/>
            <person name="Alioto T."/>
            <person name="Gomez Garrido J."/>
        </authorList>
    </citation>
    <scope>NUCLEOTIDE SEQUENCE</scope>
</reference>